<gene>
    <name evidence="1" type="ORF">EM808_22405</name>
</gene>
<dbReference type="Gene3D" id="3.30.70.100">
    <property type="match status" value="1"/>
</dbReference>
<comment type="caution">
    <text evidence="1">The sequence shown here is derived from an EMBL/GenBank/DDBJ whole genome shotgun (WGS) entry which is preliminary data.</text>
</comment>
<proteinExistence type="predicted"/>
<dbReference type="Proteomes" id="UP000288024">
    <property type="component" value="Unassembled WGS sequence"/>
</dbReference>
<sequence>MTVYVYQTFSLKQDKFKEGLENLRELKKFSNENYSHKVEILTPISGNDHTYALMTEYEGLAEMELQSKKMTDDEDYQKLIGEFFLQNIEQGSMHTQIYRAMVERKEKKNKDKEAE</sequence>
<keyword evidence="2" id="KW-1185">Reference proteome</keyword>
<organism evidence="1 2">
    <name type="scientific">Niallia taxi</name>
    <dbReference type="NCBI Taxonomy" id="2499688"/>
    <lineage>
        <taxon>Bacteria</taxon>
        <taxon>Bacillati</taxon>
        <taxon>Bacillota</taxon>
        <taxon>Bacilli</taxon>
        <taxon>Bacillales</taxon>
        <taxon>Bacillaceae</taxon>
        <taxon>Niallia</taxon>
    </lineage>
</organism>
<evidence type="ECO:0000313" key="2">
    <source>
        <dbReference type="Proteomes" id="UP000288024"/>
    </source>
</evidence>
<protein>
    <submittedName>
        <fullName evidence="1">Uncharacterized protein</fullName>
    </submittedName>
</protein>
<dbReference type="AlphaFoldDB" id="A0A3S2TRX6"/>
<evidence type="ECO:0000313" key="1">
    <source>
        <dbReference type="EMBL" id="RVT58271.1"/>
    </source>
</evidence>
<dbReference type="EMBL" id="RZTZ01000013">
    <property type="protein sequence ID" value="RVT58271.1"/>
    <property type="molecule type" value="Genomic_DNA"/>
</dbReference>
<name>A0A3S2TRX6_9BACI</name>
<dbReference type="RefSeq" id="WP_127740970.1">
    <property type="nucleotide sequence ID" value="NZ_RZTZ01000013.1"/>
</dbReference>
<accession>A0A3S2TRX6</accession>
<reference evidence="1 2" key="1">
    <citation type="submission" date="2019-01" db="EMBL/GenBank/DDBJ databases">
        <title>Bacillus sp. M5HDSG1-1, whole genome shotgun sequence.</title>
        <authorList>
            <person name="Tuo L."/>
        </authorList>
    </citation>
    <scope>NUCLEOTIDE SEQUENCE [LARGE SCALE GENOMIC DNA]</scope>
    <source>
        <strain evidence="1 2">M5HDSG1-1</strain>
    </source>
</reference>